<dbReference type="OrthoDB" id="410217at2759"/>
<dbReference type="InterPro" id="IPR027417">
    <property type="entry name" value="P-loop_NTPase"/>
</dbReference>
<proteinExistence type="predicted"/>
<name>A0A9P1DBU7_9DINO</name>
<dbReference type="Gene3D" id="3.40.50.300">
    <property type="entry name" value="P-loop containing nucleotide triphosphate hydrolases"/>
    <property type="match status" value="1"/>
</dbReference>
<dbReference type="Proteomes" id="UP001152797">
    <property type="component" value="Unassembled WGS sequence"/>
</dbReference>
<feature type="compositionally biased region" description="Acidic residues" evidence="1">
    <location>
        <begin position="459"/>
        <end position="491"/>
    </location>
</feature>
<dbReference type="EMBL" id="CAMXCT030004116">
    <property type="protein sequence ID" value="CAL4795076.1"/>
    <property type="molecule type" value="Genomic_DNA"/>
</dbReference>
<feature type="region of interest" description="Disordered" evidence="1">
    <location>
        <begin position="450"/>
        <end position="497"/>
    </location>
</feature>
<feature type="region of interest" description="Disordered" evidence="1">
    <location>
        <begin position="73"/>
        <end position="116"/>
    </location>
</feature>
<reference evidence="3 4" key="2">
    <citation type="submission" date="2024-05" db="EMBL/GenBank/DDBJ databases">
        <authorList>
            <person name="Chen Y."/>
            <person name="Shah S."/>
            <person name="Dougan E. K."/>
            <person name="Thang M."/>
            <person name="Chan C."/>
        </authorList>
    </citation>
    <scope>NUCLEOTIDE SEQUENCE [LARGE SCALE GENOMIC DNA]</scope>
</reference>
<evidence type="ECO:0000313" key="4">
    <source>
        <dbReference type="Proteomes" id="UP001152797"/>
    </source>
</evidence>
<keyword evidence="3" id="KW-0547">Nucleotide-binding</keyword>
<dbReference type="GO" id="GO:0004386">
    <property type="term" value="F:helicase activity"/>
    <property type="evidence" value="ECO:0007669"/>
    <property type="project" value="UniProtKB-KW"/>
</dbReference>
<feature type="region of interest" description="Disordered" evidence="1">
    <location>
        <begin position="21"/>
        <end position="48"/>
    </location>
</feature>
<dbReference type="EMBL" id="CAMXCT020004116">
    <property type="protein sequence ID" value="CAL1161139.1"/>
    <property type="molecule type" value="Genomic_DNA"/>
</dbReference>
<keyword evidence="3" id="KW-0067">ATP-binding</keyword>
<feature type="region of interest" description="Disordered" evidence="1">
    <location>
        <begin position="207"/>
        <end position="229"/>
    </location>
</feature>
<keyword evidence="3" id="KW-0347">Helicase</keyword>
<gene>
    <name evidence="2" type="ORF">C1SCF055_LOCUS33291</name>
</gene>
<organism evidence="2">
    <name type="scientific">Cladocopium goreaui</name>
    <dbReference type="NCBI Taxonomy" id="2562237"/>
    <lineage>
        <taxon>Eukaryota</taxon>
        <taxon>Sar</taxon>
        <taxon>Alveolata</taxon>
        <taxon>Dinophyceae</taxon>
        <taxon>Suessiales</taxon>
        <taxon>Symbiodiniaceae</taxon>
        <taxon>Cladocopium</taxon>
    </lineage>
</organism>
<keyword evidence="4" id="KW-1185">Reference proteome</keyword>
<sequence length="1314" mass="148163">MADAAVFEQVLAEEDARLAAANRGSADGPRLTGTGLPRLRGKQAPRGGWEQMPFLPWVLMCMAEERIFARADAEAERAEGDQTGAPNAGARWRTPPSPVAPTKKPAGHPRMKPAGNRGTTNFCPGCEGKHCVFSTKTPGSASQGKPGAVCSFCSAASLRAALETPRGRGNVTRSFKVFYSRKDEHGHVWTAVKERLEEWVPEEAEALTKKASQAKREKPRASRADLRERRAAATKDAWDACKKRRRAVTEEAAAPARKKYRAEVHAEQRRADITKAAQPEIMASACRRCKAKRPHIVPQPADVPEPLQGLSPEIVEALRPLDIDVGEEVRAGNGCYRKKVRMITFSWALQSVDSKIAALGARDVRRKARAARRYLLENPVDNEYHDYYERHNSFIVRHRDEPTAAEAKRPLHFIEEPGLETALWPHLYWKTSMCESFERLNRRRLQQLEAKKQWRGQQEDEEDAAATEAAEPEDNSSSEEGEDSAASSAEEEVAKEPRRSIKRSFQAKLLSPLLGYGSDFTLLQYVYDLHLWTDLGSKRNQADGMAMRLMMQGHPMSPYYWHDIKLGLFDLVKQLGYPQLYWTLAPWEPSFPYHQFLLDEMQKLLVTRTHLPAFEAMSIAHVMLQTCRNLLAGGGTQQGAKGWKRHLLSNHDPAIQEQVNNCVGFFTRVEYQDGSKKEGTQRYHGSGRPHVHALFWLRDMASTKLEASAAASLQLGPGMDVVAAFARGSQLDRSGESKWPVHPGASEYVADEGRLQLHHTEEDAEGGVRGCFIPVMDALRCHQDLQIAHGRYLLLKYVTKYVAKWSDSSYSEWMSDSASVTSLCRKVLVEYHPMEPEMTLQLTGATFRQWDFGTVMGGRRSVRVPRPSNQEQPGFVHQYMRSEWQREEMALLEYLRKSDAATGGIARWLRQRWEKDAAGQAAGVPLETFANAYTMQEEQIVAADYLWRLNDGYYGQWCLMHLPFRSLDGFQVAAVQDKVPFRYRWLATDARLPPPVRGYWRDPARIRADMEQEADTAAFIEDVVGFVGTQIAAIDRYLSGQLDRREEPAPAPKNRHQAGNQQEDFELEGKQAVLFRQVAQRVQRGMELQAAASDEEWDTRRAKVAEAAHRPIVCSGRPGTGKSTVLHRNVRATLEAGGSVLLALPTARLSNRTAEKFESQAQLVVDTAAAAFQFHKPEQETLYAINPSQANFERILRQWHAADQSPALVFLGDKYQLPGADPLRPWDSPAWKPATVQFVELTFVYRTQDESFLNMLDSLRTAMPTKLQLNQICRNHKAWNPGRGTSPIQRTLAACCAHTRRPSWWPQLGLAWHR</sequence>
<keyword evidence="3" id="KW-0378">Hydrolase</keyword>
<evidence type="ECO:0000313" key="2">
    <source>
        <dbReference type="EMBL" id="CAI4007764.1"/>
    </source>
</evidence>
<protein>
    <submittedName>
        <fullName evidence="3">ATP-dependent DNA helicase PIF1</fullName>
    </submittedName>
</protein>
<reference evidence="2" key="1">
    <citation type="submission" date="2022-10" db="EMBL/GenBank/DDBJ databases">
        <authorList>
            <person name="Chen Y."/>
            <person name="Dougan E. K."/>
            <person name="Chan C."/>
            <person name="Rhodes N."/>
            <person name="Thang M."/>
        </authorList>
    </citation>
    <scope>NUCLEOTIDE SEQUENCE</scope>
</reference>
<evidence type="ECO:0000256" key="1">
    <source>
        <dbReference type="SAM" id="MobiDB-lite"/>
    </source>
</evidence>
<dbReference type="SUPFAM" id="SSF52540">
    <property type="entry name" value="P-loop containing nucleoside triphosphate hydrolases"/>
    <property type="match status" value="1"/>
</dbReference>
<evidence type="ECO:0000313" key="3">
    <source>
        <dbReference type="EMBL" id="CAL4795076.1"/>
    </source>
</evidence>
<accession>A0A9P1DBU7</accession>
<dbReference type="Pfam" id="PF13604">
    <property type="entry name" value="AAA_30"/>
    <property type="match status" value="1"/>
</dbReference>
<comment type="caution">
    <text evidence="2">The sequence shown here is derived from an EMBL/GenBank/DDBJ whole genome shotgun (WGS) entry which is preliminary data.</text>
</comment>
<feature type="compositionally biased region" description="Basic and acidic residues" evidence="1">
    <location>
        <begin position="214"/>
        <end position="229"/>
    </location>
</feature>
<dbReference type="EMBL" id="CAMXCT010004116">
    <property type="protein sequence ID" value="CAI4007764.1"/>
    <property type="molecule type" value="Genomic_DNA"/>
</dbReference>